<sequence length="212" mass="22640" precursor="true">MKKHLALLGAILAAGTLAAPSYAASSPYVSGNIGVSSFNDTAFKSPSTNATLAEMTFKSGIDLRCAAGLDFEDYRIEAELSYQKGDVNRGTEHGGTADMQGFKSVTSLMANGYYDFNPEGINPYLTGGLGCSRVNFDNVKVKGAPYPGLTEHHTVLGYQLGAGIGIPITREVTVDAQYRYSGHSRISMENPDFHYDFKSSGSSFLLGLRVGL</sequence>
<organism evidence="4 5">
    <name type="scientific">Pelodictyon phaeoclathratiforme (strain DSM 5477 / BU-1)</name>
    <dbReference type="NCBI Taxonomy" id="324925"/>
    <lineage>
        <taxon>Bacteria</taxon>
        <taxon>Pseudomonadati</taxon>
        <taxon>Chlorobiota</taxon>
        <taxon>Chlorobiia</taxon>
        <taxon>Chlorobiales</taxon>
        <taxon>Chlorobiaceae</taxon>
        <taxon>Chlorobium/Pelodictyon group</taxon>
        <taxon>Pelodictyon</taxon>
    </lineage>
</organism>
<dbReference type="EMBL" id="CP001110">
    <property type="protein sequence ID" value="ACF44403.1"/>
    <property type="molecule type" value="Genomic_DNA"/>
</dbReference>
<dbReference type="STRING" id="324925.Ppha_2205"/>
<dbReference type="eggNOG" id="COG3637">
    <property type="taxonomic scope" value="Bacteria"/>
</dbReference>
<dbReference type="InterPro" id="IPR027385">
    <property type="entry name" value="Beta-barrel_OMP"/>
</dbReference>
<dbReference type="Gene3D" id="2.40.160.20">
    <property type="match status" value="1"/>
</dbReference>
<evidence type="ECO:0000313" key="5">
    <source>
        <dbReference type="Proteomes" id="UP000002724"/>
    </source>
</evidence>
<reference evidence="4 5" key="1">
    <citation type="submission" date="2008-06" db="EMBL/GenBank/DDBJ databases">
        <title>Complete sequence of Pelodictyon phaeoclathratiforme BU-1.</title>
        <authorList>
            <consortium name="US DOE Joint Genome Institute"/>
            <person name="Lucas S."/>
            <person name="Copeland A."/>
            <person name="Lapidus A."/>
            <person name="Glavina del Rio T."/>
            <person name="Dalin E."/>
            <person name="Tice H."/>
            <person name="Bruce D."/>
            <person name="Goodwin L."/>
            <person name="Pitluck S."/>
            <person name="Schmutz J."/>
            <person name="Larimer F."/>
            <person name="Land M."/>
            <person name="Hauser L."/>
            <person name="Kyrpides N."/>
            <person name="Mikhailova N."/>
            <person name="Liu Z."/>
            <person name="Li T."/>
            <person name="Zhao F."/>
            <person name="Overmann J."/>
            <person name="Bryant D.A."/>
            <person name="Richardson P."/>
        </authorList>
    </citation>
    <scope>NUCLEOTIDE SEQUENCE [LARGE SCALE GENOMIC DNA]</scope>
    <source>
        <strain evidence="5">DSM 5477 / BU-1</strain>
    </source>
</reference>
<evidence type="ECO:0000313" key="4">
    <source>
        <dbReference type="EMBL" id="ACF44403.1"/>
    </source>
</evidence>
<name>B4SDN5_PELPB</name>
<evidence type="ECO:0000256" key="1">
    <source>
        <dbReference type="ARBA" id="ARBA00022729"/>
    </source>
</evidence>
<dbReference type="Pfam" id="PF13505">
    <property type="entry name" value="OMP_b-brl"/>
    <property type="match status" value="1"/>
</dbReference>
<dbReference type="KEGG" id="pph:Ppha_2205"/>
<evidence type="ECO:0000256" key="2">
    <source>
        <dbReference type="SAM" id="SignalP"/>
    </source>
</evidence>
<dbReference type="AlphaFoldDB" id="B4SDN5"/>
<feature type="signal peptide" evidence="2">
    <location>
        <begin position="1"/>
        <end position="23"/>
    </location>
</feature>
<accession>B4SDN5</accession>
<feature type="domain" description="Outer membrane protein beta-barrel" evidence="3">
    <location>
        <begin position="10"/>
        <end position="189"/>
    </location>
</feature>
<dbReference type="Proteomes" id="UP000002724">
    <property type="component" value="Chromosome"/>
</dbReference>
<evidence type="ECO:0000259" key="3">
    <source>
        <dbReference type="Pfam" id="PF13505"/>
    </source>
</evidence>
<dbReference type="RefSeq" id="WP_012508879.1">
    <property type="nucleotide sequence ID" value="NC_011060.1"/>
</dbReference>
<dbReference type="InterPro" id="IPR011250">
    <property type="entry name" value="OMP/PagP_B-barrel"/>
</dbReference>
<keyword evidence="1 2" id="KW-0732">Signal</keyword>
<gene>
    <name evidence="4" type="ordered locus">Ppha_2205</name>
</gene>
<dbReference type="OrthoDB" id="597758at2"/>
<keyword evidence="5" id="KW-1185">Reference proteome</keyword>
<feature type="chain" id="PRO_5002825901" evidence="2">
    <location>
        <begin position="24"/>
        <end position="212"/>
    </location>
</feature>
<dbReference type="HOGENOM" id="CLU_057473_3_1_10"/>
<proteinExistence type="predicted"/>
<dbReference type="SUPFAM" id="SSF56925">
    <property type="entry name" value="OMPA-like"/>
    <property type="match status" value="1"/>
</dbReference>
<protein>
    <submittedName>
        <fullName evidence="4">Porin, opacity type</fullName>
    </submittedName>
</protein>